<evidence type="ECO:0000256" key="6">
    <source>
        <dbReference type="ARBA" id="ARBA00022982"/>
    </source>
</evidence>
<evidence type="ECO:0000256" key="9">
    <source>
        <dbReference type="PIRSR" id="PIRSR000071-1"/>
    </source>
</evidence>
<dbReference type="GO" id="GO:0043448">
    <property type="term" value="P:alkane catabolic process"/>
    <property type="evidence" value="ECO:0007669"/>
    <property type="project" value="TreeGrafter"/>
</dbReference>
<dbReference type="InterPro" id="IPR018527">
    <property type="entry name" value="Rubredoxin_Fe_BS"/>
</dbReference>
<dbReference type="InterPro" id="IPR024934">
    <property type="entry name" value="Rubredoxin-like_dom"/>
</dbReference>
<dbReference type="PRINTS" id="PR00163">
    <property type="entry name" value="RUBREDOXIN"/>
</dbReference>
<keyword evidence="7 8" id="KW-0408">Iron</keyword>
<dbReference type="SUPFAM" id="SSF57802">
    <property type="entry name" value="Rubredoxin-like"/>
    <property type="match status" value="1"/>
</dbReference>
<evidence type="ECO:0000256" key="4">
    <source>
        <dbReference type="ARBA" id="ARBA00022448"/>
    </source>
</evidence>
<dbReference type="EMBL" id="CP035467">
    <property type="protein sequence ID" value="QCW82721.1"/>
    <property type="molecule type" value="Genomic_DNA"/>
</dbReference>
<name>A0A4P9UQZ2_METBY</name>
<evidence type="ECO:0000313" key="12">
    <source>
        <dbReference type="Proteomes" id="UP000305881"/>
    </source>
</evidence>
<dbReference type="Gene3D" id="2.20.28.10">
    <property type="match status" value="1"/>
</dbReference>
<evidence type="ECO:0000256" key="5">
    <source>
        <dbReference type="ARBA" id="ARBA00022723"/>
    </source>
</evidence>
<evidence type="ECO:0000256" key="8">
    <source>
        <dbReference type="PIRNR" id="PIRNR000071"/>
    </source>
</evidence>
<gene>
    <name evidence="11" type="ORF">EQU24_11080</name>
</gene>
<proteinExistence type="inferred from homology"/>
<keyword evidence="6 8" id="KW-0249">Electron transport</keyword>
<dbReference type="PIRSF" id="PIRSF000071">
    <property type="entry name" value="Rubredoxin"/>
    <property type="match status" value="1"/>
</dbReference>
<feature type="binding site" evidence="9">
    <location>
        <position position="42"/>
    </location>
    <ligand>
        <name>Fe cation</name>
        <dbReference type="ChEBI" id="CHEBI:24875"/>
    </ligand>
</feature>
<dbReference type="GO" id="GO:0009055">
    <property type="term" value="F:electron transfer activity"/>
    <property type="evidence" value="ECO:0007669"/>
    <property type="project" value="InterPro"/>
</dbReference>
<dbReference type="PANTHER" id="PTHR47627">
    <property type="entry name" value="RUBREDOXIN"/>
    <property type="match status" value="1"/>
</dbReference>
<feature type="binding site" evidence="9">
    <location>
        <position position="45"/>
    </location>
    <ligand>
        <name>Fe cation</name>
        <dbReference type="ChEBI" id="CHEBI:24875"/>
    </ligand>
</feature>
<feature type="binding site" evidence="9">
    <location>
        <position position="9"/>
    </location>
    <ligand>
        <name>Fe cation</name>
        <dbReference type="ChEBI" id="CHEBI:24875"/>
    </ligand>
</feature>
<feature type="domain" description="Rubredoxin-like" evidence="10">
    <location>
        <begin position="4"/>
        <end position="55"/>
    </location>
</feature>
<dbReference type="InterPro" id="IPR024935">
    <property type="entry name" value="Rubredoxin_dom"/>
</dbReference>
<evidence type="ECO:0000256" key="1">
    <source>
        <dbReference type="ARBA" id="ARBA00002792"/>
    </source>
</evidence>
<dbReference type="Pfam" id="PF00301">
    <property type="entry name" value="Rubredoxin"/>
    <property type="match status" value="1"/>
</dbReference>
<dbReference type="CDD" id="cd00730">
    <property type="entry name" value="rubredoxin"/>
    <property type="match status" value="1"/>
</dbReference>
<evidence type="ECO:0000256" key="2">
    <source>
        <dbReference type="ARBA" id="ARBA00004933"/>
    </source>
</evidence>
<dbReference type="PROSITE" id="PS00202">
    <property type="entry name" value="RUBREDOXIN"/>
    <property type="match status" value="1"/>
</dbReference>
<comment type="pathway">
    <text evidence="2">Hydrocarbon metabolism; alkane degradation.</text>
</comment>
<organism evidence="11 12">
    <name type="scientific">Methylotuvimicrobium buryatense</name>
    <name type="common">Methylomicrobium buryatense</name>
    <dbReference type="NCBI Taxonomy" id="95641"/>
    <lineage>
        <taxon>Bacteria</taxon>
        <taxon>Pseudomonadati</taxon>
        <taxon>Pseudomonadota</taxon>
        <taxon>Gammaproteobacteria</taxon>
        <taxon>Methylococcales</taxon>
        <taxon>Methylococcaceae</taxon>
        <taxon>Methylotuvimicrobium</taxon>
    </lineage>
</organism>
<keyword evidence="12" id="KW-1185">Reference proteome</keyword>
<dbReference type="AlphaFoldDB" id="A0A4P9UQZ2"/>
<reference evidence="12" key="1">
    <citation type="journal article" date="2019" name="J. Bacteriol.">
        <title>A Mutagenic Screen Identifies a TonB-Dependent Receptor Required for the Lanthanide Metal Switch in the Type I Methanotroph 'Methylotuvimicrobium buryatense' 5GB1C.</title>
        <authorList>
            <person name="Groom J.D."/>
            <person name="Ford S.M."/>
            <person name="Pesesky M.W."/>
            <person name="Lidstrom M.E."/>
        </authorList>
    </citation>
    <scope>NUCLEOTIDE SEQUENCE [LARGE SCALE GENOMIC DNA]</scope>
    <source>
        <strain evidence="12">5GB1C</strain>
    </source>
</reference>
<sequence length="55" mass="6286">MADYKKYQCLECGHIYDEQLGDPDSGIEPGTRWEDIPDDWVCPECGAEKSAFEPF</sequence>
<comment type="similarity">
    <text evidence="3 8">Belongs to the rubredoxin family.</text>
</comment>
<evidence type="ECO:0000313" key="11">
    <source>
        <dbReference type="EMBL" id="QCW82721.1"/>
    </source>
</evidence>
<dbReference type="Proteomes" id="UP000305881">
    <property type="component" value="Chromosome"/>
</dbReference>
<feature type="binding site" evidence="9">
    <location>
        <position position="12"/>
    </location>
    <ligand>
        <name>Fe cation</name>
        <dbReference type="ChEBI" id="CHEBI:24875"/>
    </ligand>
</feature>
<dbReference type="GO" id="GO:0005506">
    <property type="term" value="F:iron ion binding"/>
    <property type="evidence" value="ECO:0007669"/>
    <property type="project" value="InterPro"/>
</dbReference>
<comment type="cofactor">
    <cofactor evidence="8 9">
        <name>Fe(3+)</name>
        <dbReference type="ChEBI" id="CHEBI:29034"/>
    </cofactor>
    <text evidence="8 9">Binds 1 Fe(3+) ion per subunit.</text>
</comment>
<evidence type="ECO:0000259" key="10">
    <source>
        <dbReference type="PROSITE" id="PS50903"/>
    </source>
</evidence>
<protein>
    <recommendedName>
        <fullName evidence="8">Rubredoxin</fullName>
    </recommendedName>
</protein>
<dbReference type="FunFam" id="2.20.28.10:FF:000001">
    <property type="entry name" value="Rubredoxin"/>
    <property type="match status" value="1"/>
</dbReference>
<evidence type="ECO:0000256" key="7">
    <source>
        <dbReference type="ARBA" id="ARBA00023004"/>
    </source>
</evidence>
<dbReference type="OrthoDB" id="9800607at2"/>
<evidence type="ECO:0000256" key="3">
    <source>
        <dbReference type="ARBA" id="ARBA00005337"/>
    </source>
</evidence>
<comment type="function">
    <text evidence="1">Involved in the hydrocarbon hydroxylating system, which transfers electrons from NADH to rubredoxin reductase and then through rubredoxin to alkane 1 monooxygenase.</text>
</comment>
<dbReference type="KEGG" id="mbur:EQU24_11080"/>
<keyword evidence="4 8" id="KW-0813">Transport</keyword>
<dbReference type="PROSITE" id="PS50903">
    <property type="entry name" value="RUBREDOXIN_LIKE"/>
    <property type="match status" value="1"/>
</dbReference>
<dbReference type="RefSeq" id="WP_017839442.1">
    <property type="nucleotide sequence ID" value="NZ_CP035467.1"/>
</dbReference>
<dbReference type="InterPro" id="IPR050526">
    <property type="entry name" value="Rubredoxin_ET"/>
</dbReference>
<keyword evidence="5 8" id="KW-0479">Metal-binding</keyword>
<accession>A0A4P9UQZ2</accession>
<dbReference type="PANTHER" id="PTHR47627:SF1">
    <property type="entry name" value="RUBREDOXIN-1-RELATED"/>
    <property type="match status" value="1"/>
</dbReference>
<dbReference type="STRING" id="675511.GCA_000341735_00818"/>
<dbReference type="InterPro" id="IPR024922">
    <property type="entry name" value="Rubredoxin"/>
</dbReference>